<protein>
    <submittedName>
        <fullName evidence="2">Uncharacterized protein</fullName>
    </submittedName>
</protein>
<dbReference type="SUPFAM" id="SSF75005">
    <property type="entry name" value="Arabinanase/levansucrase/invertase"/>
    <property type="match status" value="2"/>
</dbReference>
<evidence type="ECO:0000313" key="3">
    <source>
        <dbReference type="Proteomes" id="UP001595791"/>
    </source>
</evidence>
<reference evidence="3" key="1">
    <citation type="journal article" date="2019" name="Int. J. Syst. Evol. Microbiol.">
        <title>The Global Catalogue of Microorganisms (GCM) 10K type strain sequencing project: providing services to taxonomists for standard genome sequencing and annotation.</title>
        <authorList>
            <consortium name="The Broad Institute Genomics Platform"/>
            <consortium name="The Broad Institute Genome Sequencing Center for Infectious Disease"/>
            <person name="Wu L."/>
            <person name="Ma J."/>
        </authorList>
    </citation>
    <scope>NUCLEOTIDE SEQUENCE [LARGE SCALE GENOMIC DNA]</scope>
    <source>
        <strain evidence="3">LMG 29894</strain>
    </source>
</reference>
<gene>
    <name evidence="2" type="ORF">ACFOW7_08910</name>
</gene>
<evidence type="ECO:0000256" key="1">
    <source>
        <dbReference type="SAM" id="SignalP"/>
    </source>
</evidence>
<evidence type="ECO:0000313" key="2">
    <source>
        <dbReference type="EMBL" id="MFC4159472.1"/>
    </source>
</evidence>
<name>A0ABV8MR37_9NEIS</name>
<dbReference type="RefSeq" id="WP_378163260.1">
    <property type="nucleotide sequence ID" value="NZ_JBHSBU010000001.1"/>
</dbReference>
<dbReference type="InterPro" id="IPR023296">
    <property type="entry name" value="Glyco_hydro_beta-prop_sf"/>
</dbReference>
<dbReference type="Gene3D" id="2.115.10.20">
    <property type="entry name" value="Glycosyl hydrolase domain, family 43"/>
    <property type="match status" value="1"/>
</dbReference>
<proteinExistence type="predicted"/>
<accession>A0ABV8MR37</accession>
<organism evidence="2 3">
    <name type="scientific">Chitinimonas lacunae</name>
    <dbReference type="NCBI Taxonomy" id="1963018"/>
    <lineage>
        <taxon>Bacteria</taxon>
        <taxon>Pseudomonadati</taxon>
        <taxon>Pseudomonadota</taxon>
        <taxon>Betaproteobacteria</taxon>
        <taxon>Neisseriales</taxon>
        <taxon>Chitinibacteraceae</taxon>
        <taxon>Chitinimonas</taxon>
    </lineage>
</organism>
<feature type="signal peptide" evidence="1">
    <location>
        <begin position="1"/>
        <end position="21"/>
    </location>
</feature>
<keyword evidence="1" id="KW-0732">Signal</keyword>
<dbReference type="EMBL" id="JBHSBU010000001">
    <property type="protein sequence ID" value="MFC4159472.1"/>
    <property type="molecule type" value="Genomic_DNA"/>
</dbReference>
<comment type="caution">
    <text evidence="2">The sequence shown here is derived from an EMBL/GenBank/DDBJ whole genome shotgun (WGS) entry which is preliminary data.</text>
</comment>
<dbReference type="Proteomes" id="UP001595791">
    <property type="component" value="Unassembled WGS sequence"/>
</dbReference>
<keyword evidence="3" id="KW-1185">Reference proteome</keyword>
<feature type="chain" id="PRO_5045102052" evidence="1">
    <location>
        <begin position="22"/>
        <end position="484"/>
    </location>
</feature>
<sequence>MFRLLRLFAFCLLTCYATAHAALSGIWRDANERYWLLAQPVGESTVYGLQLSTDLTSASIWLGSTTSNGLRLANLVEPGLTLEAVLSESQLSGTLAGAAFSGRQLFAQQGHIVDGLWQTTDGGYQLVMNLASGNGRIGLVLSLTPKDGRFEHDVFLGAETSERFDGLSLRDSRRSLQIQFAGRQATFNGNSGSRLRRLAVASDFTPPLGKVVIEGEGPWDKRLLSARSSDGGVSFVRDGVVLSDQANVPDLLLDDEGRLFAFYTGWTVGRLQNTNAVMVSDDWGRTWAFKYLKRIGAETVFNFVDPDVVKLAGGGYRMYYTGNLHGTTADARRIRIFYADSPDGIHWTQGGIAYEDSSRDIRDSTTALIGNTWHMYVLEGDHAVSSDGKTFTKQGMASVTADGKPYVLSNELTAGSQWRYYGFQLANRDIRSFLTSDGVSFTAESGTRLRWESSHSSEGSYIKDPALQRLPDGTVLMLYVSVIP</sequence>
<dbReference type="CDD" id="cd15482">
    <property type="entry name" value="Sialidase_non-viral"/>
    <property type="match status" value="1"/>
</dbReference>